<comment type="caution">
    <text evidence="1">The sequence shown here is derived from an EMBL/GenBank/DDBJ whole genome shotgun (WGS) entry which is preliminary data.</text>
</comment>
<sequence length="458" mass="50535">MPGTCRSQGRLWSRRAVLRVGGMGLLGLSYADMHAWASTPSARQKATARGVIFLHQWGGPGHHETFDPKPDAPDKVRGWFGVTATRIPGIRFGERLPKLAALADRLTVIRCMQHRMKNHNSAGYYSLTGVPPPSDDIRLRDSLDLCPAYGSLVSYLRPAPTGTATFVALPHVIADGSVTPGQHASFLGKAHNPLLITRDPNQPDFQLPELSLPANLTVERLEHRRSLQQLIDEQSRLIEYSLLARGIEENYQKAAALLLSPSFRKAFDLSQEPRSLRERYGRTTYGQACLLARRCIEAGARFVNVYFSRSIGGIGGGWDYHGNNGESTIKRLDELLPITDQTLSALIEDLENRGLLDEVLIVWVGEFGRTPRINNNGGRDHWPQCYSAVLAGGGIRRGYVHGASDKLGAYPTMGVVRPEDLAATIFTALGIDPETEIRDRLNRPLPVARGQPVRQLFA</sequence>
<dbReference type="InterPro" id="IPR017850">
    <property type="entry name" value="Alkaline_phosphatase_core_sf"/>
</dbReference>
<evidence type="ECO:0000313" key="2">
    <source>
        <dbReference type="Proteomes" id="UP000542342"/>
    </source>
</evidence>
<accession>A0A7V8VE20</accession>
<keyword evidence="2" id="KW-1185">Reference proteome</keyword>
<organism evidence="1 2">
    <name type="scientific">Thermogemmata fonticola</name>
    <dbReference type="NCBI Taxonomy" id="2755323"/>
    <lineage>
        <taxon>Bacteria</taxon>
        <taxon>Pseudomonadati</taxon>
        <taxon>Planctomycetota</taxon>
        <taxon>Planctomycetia</taxon>
        <taxon>Gemmatales</taxon>
        <taxon>Gemmataceae</taxon>
        <taxon>Thermogemmata</taxon>
    </lineage>
</organism>
<dbReference type="PANTHER" id="PTHR43737">
    <property type="entry name" value="BLL7424 PROTEIN"/>
    <property type="match status" value="1"/>
</dbReference>
<proteinExistence type="predicted"/>
<dbReference type="AlphaFoldDB" id="A0A7V8VE20"/>
<gene>
    <name evidence="1" type="ORF">H0921_09225</name>
</gene>
<reference evidence="1 2" key="1">
    <citation type="submission" date="2020-07" db="EMBL/GenBank/DDBJ databases">
        <title>Thermogemmata thermophila gen. nov., sp. nov., a novel moderate thermophilic planctomycete from a Kamchatka hot spring.</title>
        <authorList>
            <person name="Elcheninov A.G."/>
            <person name="Podosokorskaya O.A."/>
            <person name="Kovaleva O.L."/>
            <person name="Novikov A."/>
            <person name="Bonch-Osmolovskaya E.A."/>
            <person name="Toshchakov S.V."/>
            <person name="Kublanov I.V."/>
        </authorList>
    </citation>
    <scope>NUCLEOTIDE SEQUENCE [LARGE SCALE GENOMIC DNA]</scope>
    <source>
        <strain evidence="1 2">2918</strain>
    </source>
</reference>
<dbReference type="InterPro" id="IPR010869">
    <property type="entry name" value="DUF1501"/>
</dbReference>
<dbReference type="Proteomes" id="UP000542342">
    <property type="component" value="Unassembled WGS sequence"/>
</dbReference>
<evidence type="ECO:0000313" key="1">
    <source>
        <dbReference type="EMBL" id="MBA2226339.1"/>
    </source>
</evidence>
<dbReference type="PANTHER" id="PTHR43737:SF1">
    <property type="entry name" value="DUF1501 DOMAIN-CONTAINING PROTEIN"/>
    <property type="match status" value="1"/>
</dbReference>
<protein>
    <submittedName>
        <fullName evidence="1">DUF1501 domain-containing protein</fullName>
    </submittedName>
</protein>
<dbReference type="Pfam" id="PF07394">
    <property type="entry name" value="DUF1501"/>
    <property type="match status" value="1"/>
</dbReference>
<dbReference type="SUPFAM" id="SSF53649">
    <property type="entry name" value="Alkaline phosphatase-like"/>
    <property type="match status" value="1"/>
</dbReference>
<dbReference type="EMBL" id="JACEFB010000005">
    <property type="protein sequence ID" value="MBA2226339.1"/>
    <property type="molecule type" value="Genomic_DNA"/>
</dbReference>
<name>A0A7V8VE20_9BACT</name>